<accession>A0A8B2YYU0</accession>
<gene>
    <name evidence="2" type="ORF">DXD09_09515</name>
</gene>
<dbReference type="Proteomes" id="UP000260790">
    <property type="component" value="Unassembled WGS sequence"/>
</dbReference>
<protein>
    <submittedName>
        <fullName evidence="2">Type II toxin-antitoxin system RelE/ParE family toxin</fullName>
    </submittedName>
</protein>
<comment type="caution">
    <text evidence="2">The sequence shown here is derived from an EMBL/GenBank/DDBJ whole genome shotgun (WGS) entry which is preliminary data.</text>
</comment>
<evidence type="ECO:0000313" key="2">
    <source>
        <dbReference type="EMBL" id="RGK44751.1"/>
    </source>
</evidence>
<proteinExistence type="predicted"/>
<dbReference type="RefSeq" id="WP_117643977.1">
    <property type="nucleotide sequence ID" value="NZ_JAQFDM010000004.1"/>
</dbReference>
<name>A0A8B2YYU0_9LACO</name>
<reference evidence="2 3" key="1">
    <citation type="submission" date="2018-08" db="EMBL/GenBank/DDBJ databases">
        <title>A genome reference for cultivated species of the human gut microbiota.</title>
        <authorList>
            <person name="Zou Y."/>
            <person name="Xue W."/>
            <person name="Luo G."/>
        </authorList>
    </citation>
    <scope>NUCLEOTIDE SEQUENCE [LARGE SCALE GENOMIC DNA]</scope>
    <source>
        <strain evidence="2 3">TF10-9AT</strain>
    </source>
</reference>
<dbReference type="InterPro" id="IPR007712">
    <property type="entry name" value="RelE/ParE_toxin"/>
</dbReference>
<dbReference type="InterPro" id="IPR035093">
    <property type="entry name" value="RelE/ParE_toxin_dom_sf"/>
</dbReference>
<dbReference type="Pfam" id="PF05016">
    <property type="entry name" value="ParE_toxin"/>
    <property type="match status" value="1"/>
</dbReference>
<dbReference type="Gene3D" id="3.30.2310.20">
    <property type="entry name" value="RelE-like"/>
    <property type="match status" value="1"/>
</dbReference>
<organism evidence="2 3">
    <name type="scientific">Ligilactobacillus ruminis</name>
    <dbReference type="NCBI Taxonomy" id="1623"/>
    <lineage>
        <taxon>Bacteria</taxon>
        <taxon>Bacillati</taxon>
        <taxon>Bacillota</taxon>
        <taxon>Bacilli</taxon>
        <taxon>Lactobacillales</taxon>
        <taxon>Lactobacillaceae</taxon>
        <taxon>Ligilactobacillus</taxon>
    </lineage>
</organism>
<keyword evidence="1" id="KW-1277">Toxin-antitoxin system</keyword>
<dbReference type="AlphaFoldDB" id="A0A8B2YYU0"/>
<dbReference type="EMBL" id="QSQR01000011">
    <property type="protein sequence ID" value="RGK44751.1"/>
    <property type="molecule type" value="Genomic_DNA"/>
</dbReference>
<evidence type="ECO:0000256" key="1">
    <source>
        <dbReference type="ARBA" id="ARBA00022649"/>
    </source>
</evidence>
<sequence length="98" mass="11747">MSWTVKYTNQAREDIKAIYEYIAFELLVPDTATGQIQRIFKMVRELDEMPMRFNLYEDEPWKSKGLRFVPVDNYLIFYLPIDESPSFLSDSIISHFRQ</sequence>
<evidence type="ECO:0000313" key="3">
    <source>
        <dbReference type="Proteomes" id="UP000260790"/>
    </source>
</evidence>